<accession>A0A6M2F1K7</accession>
<feature type="compositionally biased region" description="Basic and acidic residues" evidence="1">
    <location>
        <begin position="67"/>
        <end position="99"/>
    </location>
</feature>
<sequence>MAGVVAAITSNSRVCLFISPCCILDARVISNIQLVSQIPVIYQSVKSIHFIRISSLLCKNNLRHPKNKETEAQDPHYKATTKHTQEGIVREGLHRLQNS</sequence>
<feature type="region of interest" description="Disordered" evidence="1">
    <location>
        <begin position="66"/>
        <end position="99"/>
    </location>
</feature>
<organism evidence="2">
    <name type="scientific">Populus davidiana</name>
    <dbReference type="NCBI Taxonomy" id="266767"/>
    <lineage>
        <taxon>Eukaryota</taxon>
        <taxon>Viridiplantae</taxon>
        <taxon>Streptophyta</taxon>
        <taxon>Embryophyta</taxon>
        <taxon>Tracheophyta</taxon>
        <taxon>Spermatophyta</taxon>
        <taxon>Magnoliopsida</taxon>
        <taxon>eudicotyledons</taxon>
        <taxon>Gunneridae</taxon>
        <taxon>Pentapetalae</taxon>
        <taxon>rosids</taxon>
        <taxon>fabids</taxon>
        <taxon>Malpighiales</taxon>
        <taxon>Salicaceae</taxon>
        <taxon>Saliceae</taxon>
        <taxon>Populus</taxon>
    </lineage>
</organism>
<reference evidence="2" key="1">
    <citation type="submission" date="2020-03" db="EMBL/GenBank/DDBJ databases">
        <authorList>
            <person name="Zhang R."/>
        </authorList>
    </citation>
    <scope>NUCLEOTIDE SEQUENCE</scope>
</reference>
<evidence type="ECO:0000256" key="1">
    <source>
        <dbReference type="SAM" id="MobiDB-lite"/>
    </source>
</evidence>
<dbReference type="EMBL" id="GILB01011200">
    <property type="protein sequence ID" value="NUU91533.1"/>
    <property type="molecule type" value="Transcribed_RNA"/>
</dbReference>
<proteinExistence type="predicted"/>
<dbReference type="AlphaFoldDB" id="A0A6M2F1K7"/>
<name>A0A6M2F1K7_9ROSI</name>
<evidence type="ECO:0000313" key="2">
    <source>
        <dbReference type="EMBL" id="NUU91533.1"/>
    </source>
</evidence>
<protein>
    <submittedName>
        <fullName evidence="2">Uncharacterized protein</fullName>
    </submittedName>
</protein>